<dbReference type="EMBL" id="AP028654">
    <property type="protein sequence ID" value="BEP30013.1"/>
    <property type="molecule type" value="Genomic_DNA"/>
</dbReference>
<evidence type="ECO:0000256" key="2">
    <source>
        <dbReference type="ARBA" id="ARBA00024867"/>
    </source>
</evidence>
<dbReference type="NCBIfam" id="TIGR00254">
    <property type="entry name" value="GGDEF"/>
    <property type="match status" value="1"/>
</dbReference>
<dbReference type="InterPro" id="IPR001789">
    <property type="entry name" value="Sig_transdc_resp-reg_receiver"/>
</dbReference>
<dbReference type="GO" id="GO:0043709">
    <property type="term" value="P:cell adhesion involved in single-species biofilm formation"/>
    <property type="evidence" value="ECO:0007669"/>
    <property type="project" value="TreeGrafter"/>
</dbReference>
<evidence type="ECO:0000313" key="7">
    <source>
        <dbReference type="EMBL" id="BEP30013.1"/>
    </source>
</evidence>
<evidence type="ECO:0000256" key="3">
    <source>
        <dbReference type="PROSITE-ProRule" id="PRU00169"/>
    </source>
</evidence>
<dbReference type="SUPFAM" id="SSF52172">
    <property type="entry name" value="CheY-like"/>
    <property type="match status" value="1"/>
</dbReference>
<dbReference type="Pfam" id="PF00990">
    <property type="entry name" value="GGDEF"/>
    <property type="match status" value="1"/>
</dbReference>
<dbReference type="PROSITE" id="PS50110">
    <property type="entry name" value="RESPONSE_REGULATORY"/>
    <property type="match status" value="1"/>
</dbReference>
<dbReference type="InterPro" id="IPR043128">
    <property type="entry name" value="Rev_trsase/Diguanyl_cyclase"/>
</dbReference>
<feature type="coiled-coil region" evidence="4">
    <location>
        <begin position="127"/>
        <end position="154"/>
    </location>
</feature>
<feature type="domain" description="GGDEF" evidence="6">
    <location>
        <begin position="189"/>
        <end position="322"/>
    </location>
</feature>
<gene>
    <name evidence="7" type="ORF">HLPR_23440</name>
</gene>
<sequence>MTKLNGTIVVVDDSKFNILSICDLLKKNKYNVMSFLDSKEALNYININHTKIDLILLDVIMPGLDGYELCSILKQNEHVSSIPVMFLTSKNGTKDLIKGFELGAVDYIKKPFNEFELLNRVKAHVTIREVQRQLEEKNNMLKEEIKVRKETEKMLHRLATVDTLTEIHNRRYFMEKANNFFGKSLINNDKLSMMILDIDYFKKVNDTYGHHIGDQVLNEIGRVLKTQNSDNTITGRIGGEEFAIAVYGEDVNKAEKKAQLIRRKIKKISILTSEDEVKVTASIGVVEKNESVNSLKQMLVFADNALYLAKNTGRDKVVTQYIV</sequence>
<dbReference type="SUPFAM" id="SSF55073">
    <property type="entry name" value="Nucleotide cyclase"/>
    <property type="match status" value="1"/>
</dbReference>
<dbReference type="InterPro" id="IPR000160">
    <property type="entry name" value="GGDEF_dom"/>
</dbReference>
<dbReference type="GO" id="GO:0005886">
    <property type="term" value="C:plasma membrane"/>
    <property type="evidence" value="ECO:0007669"/>
    <property type="project" value="TreeGrafter"/>
</dbReference>
<dbReference type="InterPro" id="IPR029787">
    <property type="entry name" value="Nucleotide_cyclase"/>
</dbReference>
<dbReference type="AlphaFoldDB" id="A0AAU9E984"/>
<keyword evidence="4" id="KW-0175">Coiled coil</keyword>
<evidence type="ECO:0000256" key="1">
    <source>
        <dbReference type="ARBA" id="ARBA00018672"/>
    </source>
</evidence>
<organism evidence="7 8">
    <name type="scientific">Helicovermis profundi</name>
    <dbReference type="NCBI Taxonomy" id="3065157"/>
    <lineage>
        <taxon>Bacteria</taxon>
        <taxon>Bacillati</taxon>
        <taxon>Bacillota</taxon>
        <taxon>Clostridia</taxon>
        <taxon>Helicovermis</taxon>
    </lineage>
</organism>
<dbReference type="InterPro" id="IPR011006">
    <property type="entry name" value="CheY-like_superfamily"/>
</dbReference>
<dbReference type="KEGG" id="hprf:HLPR_23440"/>
<keyword evidence="8" id="KW-1185">Reference proteome</keyword>
<dbReference type="RefSeq" id="WP_338535616.1">
    <property type="nucleotide sequence ID" value="NZ_AP028654.1"/>
</dbReference>
<feature type="domain" description="Response regulatory" evidence="5">
    <location>
        <begin position="7"/>
        <end position="125"/>
    </location>
</feature>
<dbReference type="FunFam" id="3.30.70.270:FF:000001">
    <property type="entry name" value="Diguanylate cyclase domain protein"/>
    <property type="match status" value="1"/>
</dbReference>
<name>A0AAU9E984_9FIRM</name>
<dbReference type="GO" id="GO:1902201">
    <property type="term" value="P:negative regulation of bacterial-type flagellum-dependent cell motility"/>
    <property type="evidence" value="ECO:0007669"/>
    <property type="project" value="TreeGrafter"/>
</dbReference>
<feature type="modified residue" description="4-aspartylphosphate" evidence="3">
    <location>
        <position position="58"/>
    </location>
</feature>
<evidence type="ECO:0000259" key="6">
    <source>
        <dbReference type="PROSITE" id="PS50887"/>
    </source>
</evidence>
<comment type="function">
    <text evidence="2">May play the central regulatory role in sporulation. It may be an element of the effector pathway responsible for the activation of sporulation genes in response to nutritional stress. Spo0A may act in concert with spo0H (a sigma factor) to control the expression of some genes that are critical to the sporulation process.</text>
</comment>
<dbReference type="Gene3D" id="3.30.70.270">
    <property type="match status" value="1"/>
</dbReference>
<protein>
    <recommendedName>
        <fullName evidence="1">Stage 0 sporulation protein A homolog</fullName>
    </recommendedName>
</protein>
<evidence type="ECO:0000256" key="4">
    <source>
        <dbReference type="SAM" id="Coils"/>
    </source>
</evidence>
<dbReference type="GO" id="GO:0000160">
    <property type="term" value="P:phosphorelay signal transduction system"/>
    <property type="evidence" value="ECO:0007669"/>
    <property type="project" value="InterPro"/>
</dbReference>
<keyword evidence="3" id="KW-0597">Phosphoprotein</keyword>
<evidence type="ECO:0000259" key="5">
    <source>
        <dbReference type="PROSITE" id="PS50110"/>
    </source>
</evidence>
<dbReference type="CDD" id="cd01949">
    <property type="entry name" value="GGDEF"/>
    <property type="match status" value="1"/>
</dbReference>
<dbReference type="PANTHER" id="PTHR45138:SF9">
    <property type="entry name" value="DIGUANYLATE CYCLASE DGCM-RELATED"/>
    <property type="match status" value="1"/>
</dbReference>
<proteinExistence type="predicted"/>
<dbReference type="Gene3D" id="3.40.50.2300">
    <property type="match status" value="1"/>
</dbReference>
<dbReference type="Pfam" id="PF00072">
    <property type="entry name" value="Response_reg"/>
    <property type="match status" value="1"/>
</dbReference>
<reference evidence="7 8" key="1">
    <citation type="submission" date="2023-08" db="EMBL/GenBank/DDBJ databases">
        <title>Helicovermis profunda gen. nov., sp. nov., a novel mesophilic, fermentative bacterium within the Bacillota from a deep-sea hydrothermal vent chimney.</title>
        <authorList>
            <person name="Miyazaki U."/>
            <person name="Mizutani D."/>
            <person name="Hashimoto Y."/>
            <person name="Tame A."/>
            <person name="Sawayama S."/>
            <person name="Miyazaki J."/>
            <person name="Takai K."/>
            <person name="Nakagawa S."/>
        </authorList>
    </citation>
    <scope>NUCLEOTIDE SEQUENCE [LARGE SCALE GENOMIC DNA]</scope>
    <source>
        <strain evidence="7 8">S502</strain>
    </source>
</reference>
<dbReference type="PANTHER" id="PTHR45138">
    <property type="entry name" value="REGULATORY COMPONENTS OF SENSORY TRANSDUCTION SYSTEM"/>
    <property type="match status" value="1"/>
</dbReference>
<dbReference type="SMART" id="SM00267">
    <property type="entry name" value="GGDEF"/>
    <property type="match status" value="1"/>
</dbReference>
<evidence type="ECO:0000313" key="8">
    <source>
        <dbReference type="Proteomes" id="UP001321786"/>
    </source>
</evidence>
<dbReference type="SMART" id="SM00448">
    <property type="entry name" value="REC"/>
    <property type="match status" value="1"/>
</dbReference>
<dbReference type="Proteomes" id="UP001321786">
    <property type="component" value="Chromosome"/>
</dbReference>
<dbReference type="PROSITE" id="PS50887">
    <property type="entry name" value="GGDEF"/>
    <property type="match status" value="1"/>
</dbReference>
<dbReference type="InterPro" id="IPR050469">
    <property type="entry name" value="Diguanylate_Cyclase"/>
</dbReference>
<accession>A0AAU9E984</accession>
<dbReference type="GO" id="GO:0052621">
    <property type="term" value="F:diguanylate cyclase activity"/>
    <property type="evidence" value="ECO:0007669"/>
    <property type="project" value="TreeGrafter"/>
</dbReference>